<dbReference type="GO" id="GO:0005829">
    <property type="term" value="C:cytosol"/>
    <property type="evidence" value="ECO:0007669"/>
    <property type="project" value="TreeGrafter"/>
</dbReference>
<dbReference type="GO" id="GO:0051087">
    <property type="term" value="F:protein-folding chaperone binding"/>
    <property type="evidence" value="ECO:0007669"/>
    <property type="project" value="TreeGrafter"/>
</dbReference>
<dbReference type="AlphaFoldDB" id="A0A9P6M8R0"/>
<dbReference type="PANTHER" id="PTHR22932:SF1">
    <property type="entry name" value="CO-CHAPERONE PROTEIN DAF-41"/>
    <property type="match status" value="1"/>
</dbReference>
<dbReference type="Proteomes" id="UP000749646">
    <property type="component" value="Unassembled WGS sequence"/>
</dbReference>
<dbReference type="EMBL" id="JAAAHW010003820">
    <property type="protein sequence ID" value="KAF9980591.1"/>
    <property type="molecule type" value="Genomic_DNA"/>
</dbReference>
<comment type="similarity">
    <text evidence="1">Belongs to the p23/wos2 family.</text>
</comment>
<dbReference type="GO" id="GO:0051879">
    <property type="term" value="F:Hsp90 protein binding"/>
    <property type="evidence" value="ECO:0007669"/>
    <property type="project" value="InterPro"/>
</dbReference>
<accession>A0A9P6M8R0</accession>
<organism evidence="3 4">
    <name type="scientific">Modicella reniformis</name>
    <dbReference type="NCBI Taxonomy" id="1440133"/>
    <lineage>
        <taxon>Eukaryota</taxon>
        <taxon>Fungi</taxon>
        <taxon>Fungi incertae sedis</taxon>
        <taxon>Mucoromycota</taxon>
        <taxon>Mortierellomycotina</taxon>
        <taxon>Mortierellomycetes</taxon>
        <taxon>Mortierellales</taxon>
        <taxon>Mortierellaceae</taxon>
        <taxon>Modicella</taxon>
    </lineage>
</organism>
<proteinExistence type="inferred from homology"/>
<dbReference type="PROSITE" id="PS51203">
    <property type="entry name" value="CS"/>
    <property type="match status" value="1"/>
</dbReference>
<evidence type="ECO:0000256" key="1">
    <source>
        <dbReference type="ARBA" id="ARBA00025733"/>
    </source>
</evidence>
<dbReference type="Pfam" id="PF04969">
    <property type="entry name" value="CS"/>
    <property type="match status" value="1"/>
</dbReference>
<dbReference type="InterPro" id="IPR045250">
    <property type="entry name" value="p23-like"/>
</dbReference>
<comment type="caution">
    <text evidence="3">The sequence shown here is derived from an EMBL/GenBank/DDBJ whole genome shotgun (WGS) entry which is preliminary data.</text>
</comment>
<dbReference type="GO" id="GO:0051131">
    <property type="term" value="P:chaperone-mediated protein complex assembly"/>
    <property type="evidence" value="ECO:0007669"/>
    <property type="project" value="TreeGrafter"/>
</dbReference>
<dbReference type="GO" id="GO:0006457">
    <property type="term" value="P:protein folding"/>
    <property type="evidence" value="ECO:0007669"/>
    <property type="project" value="TreeGrafter"/>
</dbReference>
<protein>
    <recommendedName>
        <fullName evidence="2">CS domain-containing protein</fullName>
    </recommendedName>
</protein>
<evidence type="ECO:0000259" key="2">
    <source>
        <dbReference type="PROSITE" id="PS51203"/>
    </source>
</evidence>
<feature type="domain" description="CS" evidence="2">
    <location>
        <begin position="1"/>
        <end position="85"/>
    </location>
</feature>
<sequence>MNTVLWAQRANLVYLTVDLHDATTPEIDLKEDKLVVTAVSDGKNYAVRIEFHAPIDVEASTRNITPRNIVFVLIKKKPEWWARLNKGSKLNFVKTDFARWKDEDDDEDDDAEN</sequence>
<keyword evidence="4" id="KW-1185">Reference proteome</keyword>
<dbReference type="PANTHER" id="PTHR22932">
    <property type="entry name" value="TELOMERASE-BINDING PROTEIN P23 HSP90 CO-CHAPERONE"/>
    <property type="match status" value="1"/>
</dbReference>
<reference evidence="3" key="1">
    <citation type="journal article" date="2020" name="Fungal Divers.">
        <title>Resolving the Mortierellaceae phylogeny through synthesis of multi-gene phylogenetics and phylogenomics.</title>
        <authorList>
            <person name="Vandepol N."/>
            <person name="Liber J."/>
            <person name="Desiro A."/>
            <person name="Na H."/>
            <person name="Kennedy M."/>
            <person name="Barry K."/>
            <person name="Grigoriev I.V."/>
            <person name="Miller A.N."/>
            <person name="O'Donnell K."/>
            <person name="Stajich J.E."/>
            <person name="Bonito G."/>
        </authorList>
    </citation>
    <scope>NUCLEOTIDE SEQUENCE</scope>
    <source>
        <strain evidence="3">MES-2147</strain>
    </source>
</reference>
<dbReference type="InterPro" id="IPR007052">
    <property type="entry name" value="CS_dom"/>
</dbReference>
<dbReference type="Gene3D" id="2.60.40.790">
    <property type="match status" value="1"/>
</dbReference>
<gene>
    <name evidence="3" type="ORF">BGZ65_004900</name>
</gene>
<name>A0A9P6M8R0_9FUNG</name>
<dbReference type="OrthoDB" id="1564555at2759"/>
<dbReference type="FunFam" id="2.60.40.790:FF:000013">
    <property type="entry name" value="Very-long-chain (3R)-3-hydroxyacyl-CoA dehydratase"/>
    <property type="match status" value="1"/>
</dbReference>
<dbReference type="SUPFAM" id="SSF49764">
    <property type="entry name" value="HSP20-like chaperones"/>
    <property type="match status" value="1"/>
</dbReference>
<dbReference type="GO" id="GO:0005634">
    <property type="term" value="C:nucleus"/>
    <property type="evidence" value="ECO:0007669"/>
    <property type="project" value="TreeGrafter"/>
</dbReference>
<feature type="non-terminal residue" evidence="3">
    <location>
        <position position="1"/>
    </location>
</feature>
<dbReference type="InterPro" id="IPR008978">
    <property type="entry name" value="HSP20-like_chaperone"/>
</dbReference>
<evidence type="ECO:0000313" key="3">
    <source>
        <dbReference type="EMBL" id="KAF9980591.1"/>
    </source>
</evidence>
<dbReference type="CDD" id="cd06465">
    <property type="entry name" value="p23_hB-ind1_like"/>
    <property type="match status" value="1"/>
</dbReference>
<evidence type="ECO:0000313" key="4">
    <source>
        <dbReference type="Proteomes" id="UP000749646"/>
    </source>
</evidence>